<evidence type="ECO:0000313" key="1">
    <source>
        <dbReference type="EMBL" id="EDR13492.1"/>
    </source>
</evidence>
<dbReference type="EMBL" id="DS547093">
    <property type="protein sequence ID" value="EDR13492.1"/>
    <property type="molecule type" value="Genomic_DNA"/>
</dbReference>
<proteinExistence type="predicted"/>
<evidence type="ECO:0000313" key="2">
    <source>
        <dbReference type="Proteomes" id="UP000001194"/>
    </source>
</evidence>
<gene>
    <name evidence="1" type="ORF">LACBIDRAFT_308479</name>
</gene>
<dbReference type="Pfam" id="PF18759">
    <property type="entry name" value="Plavaka"/>
    <property type="match status" value="1"/>
</dbReference>
<keyword evidence="2" id="KW-1185">Reference proteome</keyword>
<dbReference type="Proteomes" id="UP000001194">
    <property type="component" value="Unassembled WGS sequence"/>
</dbReference>
<dbReference type="RefSeq" id="XP_001875990.1">
    <property type="nucleotide sequence ID" value="XM_001875955.1"/>
</dbReference>
<protein>
    <submittedName>
        <fullName evidence="1">Predicted protein</fullName>
    </submittedName>
</protein>
<sequence>MDPEVNPEDDDITPFTYHFPCADIHEMLSADLLHQLIKGTFKDHLVQWVGDYLYLEHGEAWANEILDDIDRHIAAPMFLGLHCFPHGCCFKQWTGDDLKALMKVYLPAISGYVPSQMVCSKPPSRRRSLHSLLFSMWIPTSFHGLHIVKFLAGKPAIFLFHIHYGVHLDCIWNGPFHRHSM</sequence>
<accession>B0CWE1</accession>
<organism evidence="2">
    <name type="scientific">Laccaria bicolor (strain S238N-H82 / ATCC MYA-4686)</name>
    <name type="common">Bicoloured deceiver</name>
    <name type="synonym">Laccaria laccata var. bicolor</name>
    <dbReference type="NCBI Taxonomy" id="486041"/>
    <lineage>
        <taxon>Eukaryota</taxon>
        <taxon>Fungi</taxon>
        <taxon>Dikarya</taxon>
        <taxon>Basidiomycota</taxon>
        <taxon>Agaricomycotina</taxon>
        <taxon>Agaricomycetes</taxon>
        <taxon>Agaricomycetidae</taxon>
        <taxon>Agaricales</taxon>
        <taxon>Agaricineae</taxon>
        <taxon>Hydnangiaceae</taxon>
        <taxon>Laccaria</taxon>
    </lineage>
</organism>
<dbReference type="GeneID" id="6071299"/>
<dbReference type="InterPro" id="IPR041078">
    <property type="entry name" value="Plavaka"/>
</dbReference>
<dbReference type="KEGG" id="lbc:LACBIDRAFT_308479"/>
<dbReference type="OrthoDB" id="3199698at2759"/>
<dbReference type="HOGENOM" id="CLU_1489258_0_0_1"/>
<dbReference type="AlphaFoldDB" id="B0CWE1"/>
<name>B0CWE1_LACBS</name>
<dbReference type="InParanoid" id="B0CWE1"/>
<reference evidence="1 2" key="1">
    <citation type="journal article" date="2008" name="Nature">
        <title>The genome of Laccaria bicolor provides insights into mycorrhizal symbiosis.</title>
        <authorList>
            <person name="Martin F."/>
            <person name="Aerts A."/>
            <person name="Ahren D."/>
            <person name="Brun A."/>
            <person name="Danchin E.G.J."/>
            <person name="Duchaussoy F."/>
            <person name="Gibon J."/>
            <person name="Kohler A."/>
            <person name="Lindquist E."/>
            <person name="Pereda V."/>
            <person name="Salamov A."/>
            <person name="Shapiro H.J."/>
            <person name="Wuyts J."/>
            <person name="Blaudez D."/>
            <person name="Buee M."/>
            <person name="Brokstein P."/>
            <person name="Canbaeck B."/>
            <person name="Cohen D."/>
            <person name="Courty P.E."/>
            <person name="Coutinho P.M."/>
            <person name="Delaruelle C."/>
            <person name="Detter J.C."/>
            <person name="Deveau A."/>
            <person name="DiFazio S."/>
            <person name="Duplessis S."/>
            <person name="Fraissinet-Tachet L."/>
            <person name="Lucic E."/>
            <person name="Frey-Klett P."/>
            <person name="Fourrey C."/>
            <person name="Feussner I."/>
            <person name="Gay G."/>
            <person name="Grimwood J."/>
            <person name="Hoegger P.J."/>
            <person name="Jain P."/>
            <person name="Kilaru S."/>
            <person name="Labbe J."/>
            <person name="Lin Y.C."/>
            <person name="Legue V."/>
            <person name="Le Tacon F."/>
            <person name="Marmeisse R."/>
            <person name="Melayah D."/>
            <person name="Montanini B."/>
            <person name="Muratet M."/>
            <person name="Nehls U."/>
            <person name="Niculita-Hirzel H."/>
            <person name="Oudot-Le Secq M.P."/>
            <person name="Peter M."/>
            <person name="Quesneville H."/>
            <person name="Rajashekar B."/>
            <person name="Reich M."/>
            <person name="Rouhier N."/>
            <person name="Schmutz J."/>
            <person name="Yin T."/>
            <person name="Chalot M."/>
            <person name="Henrissat B."/>
            <person name="Kuees U."/>
            <person name="Lucas S."/>
            <person name="Van de Peer Y."/>
            <person name="Podila G.K."/>
            <person name="Polle A."/>
            <person name="Pukkila P.J."/>
            <person name="Richardson P.M."/>
            <person name="Rouze P."/>
            <person name="Sanders I.R."/>
            <person name="Stajich J.E."/>
            <person name="Tunlid A."/>
            <person name="Tuskan G."/>
            <person name="Grigoriev I.V."/>
        </authorList>
    </citation>
    <scope>NUCLEOTIDE SEQUENCE [LARGE SCALE GENOMIC DNA]</scope>
    <source>
        <strain evidence="2">S238N-H82 / ATCC MYA-4686</strain>
    </source>
</reference>